<dbReference type="Pfam" id="PF10129">
    <property type="entry name" value="OpgC_C"/>
    <property type="match status" value="1"/>
</dbReference>
<evidence type="ECO:0000313" key="4">
    <source>
        <dbReference type="Proteomes" id="UP000325243"/>
    </source>
</evidence>
<dbReference type="InterPro" id="IPR014550">
    <property type="entry name" value="UCP028704_OpgC"/>
</dbReference>
<feature type="transmembrane region" description="Helical" evidence="2">
    <location>
        <begin position="137"/>
        <end position="161"/>
    </location>
</feature>
<evidence type="ECO:0008006" key="5">
    <source>
        <dbReference type="Google" id="ProtNLM"/>
    </source>
</evidence>
<dbReference type="AlphaFoldDB" id="A0A5S4VEX2"/>
<comment type="caution">
    <text evidence="3">The sequence shown here is derived from an EMBL/GenBank/DDBJ whole genome shotgun (WGS) entry which is preliminary data.</text>
</comment>
<feature type="transmembrane region" description="Helical" evidence="2">
    <location>
        <begin position="168"/>
        <end position="185"/>
    </location>
</feature>
<feature type="transmembrane region" description="Helical" evidence="2">
    <location>
        <begin position="363"/>
        <end position="385"/>
    </location>
</feature>
<reference evidence="3 4" key="1">
    <citation type="submission" date="2019-08" db="EMBL/GenBank/DDBJ databases">
        <authorList>
            <person name="Hu J."/>
        </authorList>
    </citation>
    <scope>NUCLEOTIDE SEQUENCE [LARGE SCALE GENOMIC DNA]</scope>
    <source>
        <strain evidence="3 4">NEAU-184</strain>
    </source>
</reference>
<dbReference type="EMBL" id="VSSB01000001">
    <property type="protein sequence ID" value="TYL52585.1"/>
    <property type="molecule type" value="Genomic_DNA"/>
</dbReference>
<name>A0A5S4VEX2_9MICO</name>
<feature type="transmembrane region" description="Helical" evidence="2">
    <location>
        <begin position="191"/>
        <end position="209"/>
    </location>
</feature>
<keyword evidence="2" id="KW-0812">Transmembrane</keyword>
<feature type="transmembrane region" description="Helical" evidence="2">
    <location>
        <begin position="296"/>
        <end position="315"/>
    </location>
</feature>
<organism evidence="3 4">
    <name type="scientific">Agromyces mariniharenae</name>
    <dbReference type="NCBI Taxonomy" id="2604423"/>
    <lineage>
        <taxon>Bacteria</taxon>
        <taxon>Bacillati</taxon>
        <taxon>Actinomycetota</taxon>
        <taxon>Actinomycetes</taxon>
        <taxon>Micrococcales</taxon>
        <taxon>Microbacteriaceae</taxon>
        <taxon>Agromyces</taxon>
    </lineage>
</organism>
<evidence type="ECO:0000313" key="3">
    <source>
        <dbReference type="EMBL" id="TYL52585.1"/>
    </source>
</evidence>
<keyword evidence="4" id="KW-1185">Reference proteome</keyword>
<feature type="compositionally biased region" description="Polar residues" evidence="1">
    <location>
        <begin position="399"/>
        <end position="408"/>
    </location>
</feature>
<feature type="transmembrane region" description="Helical" evidence="2">
    <location>
        <begin position="29"/>
        <end position="45"/>
    </location>
</feature>
<keyword evidence="2" id="KW-0472">Membrane</keyword>
<feature type="transmembrane region" description="Helical" evidence="2">
    <location>
        <begin position="335"/>
        <end position="357"/>
    </location>
</feature>
<feature type="transmembrane region" description="Helical" evidence="2">
    <location>
        <begin position="100"/>
        <end position="117"/>
    </location>
</feature>
<feature type="region of interest" description="Disordered" evidence="1">
    <location>
        <begin position="398"/>
        <end position="431"/>
    </location>
</feature>
<evidence type="ECO:0000256" key="2">
    <source>
        <dbReference type="SAM" id="Phobius"/>
    </source>
</evidence>
<feature type="compositionally biased region" description="Low complexity" evidence="1">
    <location>
        <begin position="409"/>
        <end position="419"/>
    </location>
</feature>
<protein>
    <recommendedName>
        <fullName evidence="5">Acyltransferase 3 domain-containing protein</fullName>
    </recommendedName>
</protein>
<gene>
    <name evidence="3" type="ORF">FYC51_02175</name>
</gene>
<evidence type="ECO:0000256" key="1">
    <source>
        <dbReference type="SAM" id="MobiDB-lite"/>
    </source>
</evidence>
<feature type="transmembrane region" description="Helical" evidence="2">
    <location>
        <begin position="229"/>
        <end position="250"/>
    </location>
</feature>
<dbReference type="PANTHER" id="PTHR38592">
    <property type="entry name" value="BLL4819 PROTEIN"/>
    <property type="match status" value="1"/>
</dbReference>
<accession>A0A5S4VEX2</accession>
<proteinExistence type="predicted"/>
<sequence>MPPAADAAARVAASTAGTSRPRIPAFDHLRGYFLALIVVTHLYLMPNLVEVVTGRGALPASAAEGFCAISGIITGYVFLPRVHRMGVRPVAVKLLRRAGLVYLGAVALVLIRLMFAARNGEPVGIGTFVDALLLCQAGSVAPDFLAMYAVLVFLSPLVLWAARYRREWIPITITAGTWIAAQFLPELDDAWLMRLSWSFVFVVGIAIGCRWPELSALTHRVPRRTRRVVGIALVVVFLVTALAAEFLIFWNHHLLVAATDAPPSAVIEALRTIEGRFLAEWAWFGPLQEKASLGPARLVIGTLWFAALFLIFRAVGPTLDRALGGLLSTFGRNSLATYVTHRLVIELVIAPTVWVWIAQRDNLLLSTAAVVATEVVVLVCVRAWIAVRGAVRRRRASTGRESISTASPGTTATDTTAAGGDEELRPTPVVA</sequence>
<dbReference type="Proteomes" id="UP000325243">
    <property type="component" value="Unassembled WGS sequence"/>
</dbReference>
<dbReference type="PANTHER" id="PTHR38592:SF3">
    <property type="entry name" value="BLL4819 PROTEIN"/>
    <property type="match status" value="1"/>
</dbReference>
<feature type="transmembrane region" description="Helical" evidence="2">
    <location>
        <begin position="57"/>
        <end position="79"/>
    </location>
</feature>
<keyword evidence="2" id="KW-1133">Transmembrane helix</keyword>